<feature type="region of interest" description="Disordered" evidence="2">
    <location>
        <begin position="108"/>
        <end position="131"/>
    </location>
</feature>
<evidence type="ECO:0000256" key="1">
    <source>
        <dbReference type="SAM" id="Coils"/>
    </source>
</evidence>
<proteinExistence type="predicted"/>
<protein>
    <submittedName>
        <fullName evidence="3">Uncharacterized protein</fullName>
    </submittedName>
</protein>
<keyword evidence="4" id="KW-1185">Reference proteome</keyword>
<feature type="coiled-coil region" evidence="1">
    <location>
        <begin position="72"/>
        <end position="102"/>
    </location>
</feature>
<evidence type="ECO:0000256" key="2">
    <source>
        <dbReference type="SAM" id="MobiDB-lite"/>
    </source>
</evidence>
<reference evidence="3 4" key="1">
    <citation type="submission" date="2024-03" db="EMBL/GenBank/DDBJ databases">
        <title>Complete genome sequence of the green alga Chloropicon roscoffensis RCC1871.</title>
        <authorList>
            <person name="Lemieux C."/>
            <person name="Pombert J.-F."/>
            <person name="Otis C."/>
            <person name="Turmel M."/>
        </authorList>
    </citation>
    <scope>NUCLEOTIDE SEQUENCE [LARGE SCALE GENOMIC DNA]</scope>
    <source>
        <strain evidence="3 4">RCC1871</strain>
    </source>
</reference>
<dbReference type="Pfam" id="PF15011">
    <property type="entry name" value="CA109-like"/>
    <property type="match status" value="1"/>
</dbReference>
<dbReference type="Proteomes" id="UP001472866">
    <property type="component" value="Chromosome 07"/>
</dbReference>
<evidence type="ECO:0000313" key="3">
    <source>
        <dbReference type="EMBL" id="WZN63506.1"/>
    </source>
</evidence>
<sequence length="202" mass="22688">MAPERVSKRFRRLYGRCGKELARYADADAVASERLNKILIIQERWPLLERADLYEAAQAVAGLQGKLLGKQAAVLQASTEELERALLELEDAVESLRQVSREGRSFVTAEYRSSSGRSRRPGGDEDGEDEDRTLTIAASDYVDGLYAIFKMHSRSARLKRAVYEEIKACKTDAERRELARYFVSPPCMDQALVSGLLSRARA</sequence>
<name>A0AAX4PBP5_9CHLO</name>
<dbReference type="AlphaFoldDB" id="A0AAX4PBP5"/>
<organism evidence="3 4">
    <name type="scientific">Chloropicon roscoffensis</name>
    <dbReference type="NCBI Taxonomy" id="1461544"/>
    <lineage>
        <taxon>Eukaryota</taxon>
        <taxon>Viridiplantae</taxon>
        <taxon>Chlorophyta</taxon>
        <taxon>Chloropicophyceae</taxon>
        <taxon>Chloropicales</taxon>
        <taxon>Chloropicaceae</taxon>
        <taxon>Chloropicon</taxon>
    </lineage>
</organism>
<evidence type="ECO:0000313" key="4">
    <source>
        <dbReference type="Proteomes" id="UP001472866"/>
    </source>
</evidence>
<keyword evidence="1" id="KW-0175">Coiled coil</keyword>
<accession>A0AAX4PBP5</accession>
<dbReference type="InterPro" id="IPR029159">
    <property type="entry name" value="CA109-like"/>
</dbReference>
<dbReference type="EMBL" id="CP151507">
    <property type="protein sequence ID" value="WZN63506.1"/>
    <property type="molecule type" value="Genomic_DNA"/>
</dbReference>
<gene>
    <name evidence="3" type="ORF">HKI87_07g50550</name>
</gene>